<keyword evidence="4" id="KW-0472">Membrane</keyword>
<protein>
    <recommendedName>
        <fullName evidence="13">NolW-like domain-containing protein</fullName>
    </recommendedName>
</protein>
<dbReference type="GO" id="GO:0009279">
    <property type="term" value="C:cell outer membrane"/>
    <property type="evidence" value="ECO:0007669"/>
    <property type="project" value="UniProtKB-SubCell"/>
</dbReference>
<feature type="domain" description="Type II/III secretion system secretin-like" evidence="8">
    <location>
        <begin position="420"/>
        <end position="585"/>
    </location>
</feature>
<comment type="subcellular location">
    <subcellularLocation>
        <location evidence="6">Cell outer membrane</location>
    </subcellularLocation>
    <subcellularLocation>
        <location evidence="1">Membrane</location>
    </subcellularLocation>
</comment>
<evidence type="ECO:0000313" key="11">
    <source>
        <dbReference type="EMBL" id="KCZ52814.1"/>
    </source>
</evidence>
<gene>
    <name evidence="11" type="ORF">HY29_17895</name>
</gene>
<dbReference type="Pfam" id="PF21305">
    <property type="entry name" value="type_II_gspD_N0"/>
    <property type="match status" value="1"/>
</dbReference>
<evidence type="ECO:0000259" key="10">
    <source>
        <dbReference type="Pfam" id="PF21305"/>
    </source>
</evidence>
<dbReference type="eggNOG" id="COG1450">
    <property type="taxonomic scope" value="Bacteria"/>
</dbReference>
<feature type="compositionally biased region" description="Polar residues" evidence="7">
    <location>
        <begin position="267"/>
        <end position="285"/>
    </location>
</feature>
<organism evidence="11 12">
    <name type="scientific">Hyphomonas beringensis</name>
    <dbReference type="NCBI Taxonomy" id="1280946"/>
    <lineage>
        <taxon>Bacteria</taxon>
        <taxon>Pseudomonadati</taxon>
        <taxon>Pseudomonadota</taxon>
        <taxon>Alphaproteobacteria</taxon>
        <taxon>Hyphomonadales</taxon>
        <taxon>Hyphomonadaceae</taxon>
        <taxon>Hyphomonas</taxon>
    </lineage>
</organism>
<dbReference type="Pfam" id="PF00263">
    <property type="entry name" value="Secretin"/>
    <property type="match status" value="1"/>
</dbReference>
<proteinExistence type="inferred from homology"/>
<dbReference type="InterPro" id="IPR050810">
    <property type="entry name" value="Bact_Secretion_Sys_Channel"/>
</dbReference>
<dbReference type="InterPro" id="IPR001775">
    <property type="entry name" value="GspD/PilQ"/>
</dbReference>
<keyword evidence="6" id="KW-0813">Transport</keyword>
<reference evidence="11 12" key="1">
    <citation type="journal article" date="2014" name="Antonie Van Leeuwenhoek">
        <title>Hyphomonas beringensis sp. nov. and Hyphomonas chukchiensis sp. nov., isolated from surface seawater of the Bering Sea and Chukchi Sea.</title>
        <authorList>
            <person name="Li C."/>
            <person name="Lai Q."/>
            <person name="Li G."/>
            <person name="Dong C."/>
            <person name="Wang J."/>
            <person name="Liao Y."/>
            <person name="Shao Z."/>
        </authorList>
    </citation>
    <scope>NUCLEOTIDE SEQUENCE [LARGE SCALE GENOMIC DNA]</scope>
    <source>
        <strain evidence="11 12">25B14_1</strain>
    </source>
</reference>
<keyword evidence="3" id="KW-0732">Signal</keyword>
<dbReference type="GO" id="GO:0015627">
    <property type="term" value="C:type II protein secretion system complex"/>
    <property type="evidence" value="ECO:0007669"/>
    <property type="project" value="TreeGrafter"/>
</dbReference>
<dbReference type="PRINTS" id="PR00811">
    <property type="entry name" value="BCTERIALGSPD"/>
</dbReference>
<dbReference type="Gene3D" id="3.30.1370.120">
    <property type="match status" value="2"/>
</dbReference>
<dbReference type="Proteomes" id="UP000027037">
    <property type="component" value="Unassembled WGS sequence"/>
</dbReference>
<comment type="caution">
    <text evidence="11">The sequence shown here is derived from an EMBL/GenBank/DDBJ whole genome shotgun (WGS) entry which is preliminary data.</text>
</comment>
<name>A0A062U873_9PROT</name>
<evidence type="ECO:0000256" key="1">
    <source>
        <dbReference type="ARBA" id="ARBA00004370"/>
    </source>
</evidence>
<evidence type="ECO:0000259" key="9">
    <source>
        <dbReference type="Pfam" id="PF03958"/>
    </source>
</evidence>
<dbReference type="InterPro" id="IPR049371">
    <property type="entry name" value="GspD-like_N0"/>
</dbReference>
<evidence type="ECO:0000256" key="7">
    <source>
        <dbReference type="SAM" id="MobiDB-lite"/>
    </source>
</evidence>
<evidence type="ECO:0008006" key="13">
    <source>
        <dbReference type="Google" id="ProtNLM"/>
    </source>
</evidence>
<evidence type="ECO:0000256" key="5">
    <source>
        <dbReference type="RuleBase" id="RU004003"/>
    </source>
</evidence>
<evidence type="ECO:0000313" key="12">
    <source>
        <dbReference type="Proteomes" id="UP000027037"/>
    </source>
</evidence>
<comment type="similarity">
    <text evidence="5">Belongs to the bacterial secretin family.</text>
</comment>
<dbReference type="InterPro" id="IPR004846">
    <property type="entry name" value="T2SS/T3SS_dom"/>
</dbReference>
<sequence length="611" mass="65034">MEASGNTPAKRGLNFIFKDAPIEAVLNEVLGEAFGQTYTLQPGITGTISIRLDGINSAQEAINSLNTALSLQGYEIVELESGLIIARAGQFQAGTQRPVLLPENADLPAGASLAVIQLKHGNIEKITDVAGAILGNGVLRFSDDASGIVVLGGEAEQVASAVDLLKSLDVDWLSAMSTAFIPVQNTTPTELASDLEPVFSRMGGVSVVPIDRLQRLMLFARSAQALDQARAWIARLDEDARPQVMRDVLVYEARYVNAEDLIQLTDSTSTSNYPTLQDSPSNATEANRPPAGYERSQGSSFSTPFGGYPYKPETKSLYENLSIRVDTGRNAIVARGATDELQSLSDLLTLLDKPKRQVLIKATIVEVSLSDGSSLGVQWDLVEDRLAATFSDSTSGNLTSRFPGISISYLNTDIGAVVNALASTSDVEIVSSPRMQVLNNETARLQVGDQVPIITQSAVSVTDPGAPVVNSTTYRDTGVILTVTPRIRAGGMVEVDISQEVSGVSETTTSSIDSPTISQRSIESVLSVPDGATAVLGGLMSSTRSYTQSGVPVLKDTPILGPAFRSTTKSDRRTELVILIEPTVVFSEAPEVDIPKQLRLALERARRGPAS</sequence>
<dbReference type="InterPro" id="IPR005644">
    <property type="entry name" value="NolW-like"/>
</dbReference>
<evidence type="ECO:0000256" key="4">
    <source>
        <dbReference type="ARBA" id="ARBA00023136"/>
    </source>
</evidence>
<keyword evidence="12" id="KW-1185">Reference proteome</keyword>
<evidence type="ECO:0000256" key="3">
    <source>
        <dbReference type="ARBA" id="ARBA00022729"/>
    </source>
</evidence>
<accession>A0A062U873</accession>
<feature type="domain" description="GspD-like N0" evidence="10">
    <location>
        <begin position="17"/>
        <end position="83"/>
    </location>
</feature>
<dbReference type="Pfam" id="PF03958">
    <property type="entry name" value="Secretin_N"/>
    <property type="match status" value="1"/>
</dbReference>
<dbReference type="GO" id="GO:0009306">
    <property type="term" value="P:protein secretion"/>
    <property type="evidence" value="ECO:0007669"/>
    <property type="project" value="InterPro"/>
</dbReference>
<dbReference type="PANTHER" id="PTHR30332:SF25">
    <property type="entry name" value="SECRETIN XPSD"/>
    <property type="match status" value="1"/>
</dbReference>
<feature type="domain" description="NolW-like" evidence="9">
    <location>
        <begin position="179"/>
        <end position="240"/>
    </location>
</feature>
<dbReference type="PATRIC" id="fig|1280946.3.peg.2853"/>
<keyword evidence="2" id="KW-0812">Transmembrane</keyword>
<dbReference type="STRING" id="1280946.HY29_17895"/>
<evidence type="ECO:0000256" key="2">
    <source>
        <dbReference type="ARBA" id="ARBA00022692"/>
    </source>
</evidence>
<dbReference type="AlphaFoldDB" id="A0A062U873"/>
<dbReference type="EMBL" id="AWFF01000063">
    <property type="protein sequence ID" value="KCZ52814.1"/>
    <property type="molecule type" value="Genomic_DNA"/>
</dbReference>
<dbReference type="InterPro" id="IPR038591">
    <property type="entry name" value="NolW-like_sf"/>
</dbReference>
<dbReference type="PRINTS" id="PR01032">
    <property type="entry name" value="PHAGEIV"/>
</dbReference>
<feature type="region of interest" description="Disordered" evidence="7">
    <location>
        <begin position="267"/>
        <end position="304"/>
    </location>
</feature>
<dbReference type="PANTHER" id="PTHR30332">
    <property type="entry name" value="PROBABLE GENERAL SECRETION PATHWAY PROTEIN D"/>
    <property type="match status" value="1"/>
</dbReference>
<evidence type="ECO:0000256" key="6">
    <source>
        <dbReference type="RuleBase" id="RU004004"/>
    </source>
</evidence>
<evidence type="ECO:0000259" key="8">
    <source>
        <dbReference type="Pfam" id="PF00263"/>
    </source>
</evidence>